<organism evidence="2 3">
    <name type="scientific">Streptomyces goshikiensis</name>
    <dbReference type="NCBI Taxonomy" id="1942"/>
    <lineage>
        <taxon>Bacteria</taxon>
        <taxon>Bacillati</taxon>
        <taxon>Actinomycetota</taxon>
        <taxon>Actinomycetes</taxon>
        <taxon>Kitasatosporales</taxon>
        <taxon>Streptomycetaceae</taxon>
        <taxon>Streptomyces</taxon>
    </lineage>
</organism>
<proteinExistence type="predicted"/>
<feature type="domain" description="A-factor biosynthesis hotdog" evidence="1">
    <location>
        <begin position="225"/>
        <end position="320"/>
    </location>
</feature>
<dbReference type="EMBL" id="CP108058">
    <property type="protein sequence ID" value="WUO51238.1"/>
    <property type="molecule type" value="Genomic_DNA"/>
</dbReference>
<reference evidence="2" key="1">
    <citation type="submission" date="2022-10" db="EMBL/GenBank/DDBJ databases">
        <title>The complete genomes of actinobacterial strains from the NBC collection.</title>
        <authorList>
            <person name="Joergensen T.S."/>
            <person name="Alvarez Arevalo M."/>
            <person name="Sterndorff E.B."/>
            <person name="Faurdal D."/>
            <person name="Vuksanovic O."/>
            <person name="Mourched A.-S."/>
            <person name="Charusanti P."/>
            <person name="Shaw S."/>
            <person name="Blin K."/>
            <person name="Weber T."/>
        </authorList>
    </citation>
    <scope>NUCLEOTIDE SEQUENCE</scope>
    <source>
        <strain evidence="2">NBC_00283</strain>
        <plasmid evidence="2">unnamed1</plasmid>
    </source>
</reference>
<dbReference type="GeneID" id="91414016"/>
<accession>A0ABZ1RWH4</accession>
<feature type="domain" description="A-factor biosynthesis hotdog" evidence="1">
    <location>
        <begin position="38"/>
        <end position="173"/>
    </location>
</feature>
<dbReference type="InterPro" id="IPR005509">
    <property type="entry name" value="AfsA_hotdog_dom"/>
</dbReference>
<evidence type="ECO:0000313" key="2">
    <source>
        <dbReference type="EMBL" id="WUO51238.1"/>
    </source>
</evidence>
<dbReference type="Proteomes" id="UP001432075">
    <property type="component" value="Plasmid unnamed1"/>
</dbReference>
<name>A0ABZ1RWH4_9ACTN</name>
<dbReference type="InterPro" id="IPR047757">
    <property type="entry name" value="AfsA-like"/>
</dbReference>
<geneLocation type="plasmid" evidence="2 3">
    <name>unnamed1</name>
</geneLocation>
<keyword evidence="2" id="KW-0614">Plasmid</keyword>
<protein>
    <recommendedName>
        <fullName evidence="1">A-factor biosynthesis hotdog domain-containing protein</fullName>
    </recommendedName>
</protein>
<evidence type="ECO:0000313" key="3">
    <source>
        <dbReference type="Proteomes" id="UP001432075"/>
    </source>
</evidence>
<sequence>MTLFTSENYAPALAQEAGEPWTSPAELPQLTSTVPREYVHRSSVAEVFLTGYKRIDDNVFLIGGQWPRAHTFFTSVDGRSHDPVQAAETLRQAGLLLCHSEYGVPLKHKMLLWTLDFTADPSQLRIGTSPTELEILATCRDFVWKGSKFSGVLEVTIRCDGRDAASGTATFSCVSSAVYRRLRGEAGFESALRPLPRQTPVPTAEAGRLLAADVVLAPADRPGRWLLSPDLGHPILFEHANDHHPGMVLVEAARQAAYATLAGAAFTPTGIETAFRSYAEFDAPCWIDTELVPTDDPAVRRVRVTGHQDGRTVFESTVTGAVPVL</sequence>
<dbReference type="NCBIfam" id="NF041195">
    <property type="entry name" value="ScbA_BarX_GamBu"/>
    <property type="match status" value="1"/>
</dbReference>
<keyword evidence="3" id="KW-1185">Reference proteome</keyword>
<dbReference type="Pfam" id="PF03756">
    <property type="entry name" value="AfsA"/>
    <property type="match status" value="2"/>
</dbReference>
<dbReference type="RefSeq" id="WP_008740921.1">
    <property type="nucleotide sequence ID" value="NZ_CP108058.1"/>
</dbReference>
<gene>
    <name evidence="2" type="ORF">OHU17_35805</name>
</gene>
<evidence type="ECO:0000259" key="1">
    <source>
        <dbReference type="Pfam" id="PF03756"/>
    </source>
</evidence>